<feature type="compositionally biased region" description="Basic and acidic residues" evidence="6">
    <location>
        <begin position="176"/>
        <end position="230"/>
    </location>
</feature>
<proteinExistence type="inferred from homology"/>
<dbReference type="SUPFAM" id="SSF46894">
    <property type="entry name" value="C-terminal effector domain of the bipartite response regulators"/>
    <property type="match status" value="1"/>
</dbReference>
<dbReference type="InterPro" id="IPR011990">
    <property type="entry name" value="TPR-like_helical_dom_sf"/>
</dbReference>
<organism evidence="8 9">
    <name type="scientific">Actinoplanes sandaracinus</name>
    <dbReference type="NCBI Taxonomy" id="3045177"/>
    <lineage>
        <taxon>Bacteria</taxon>
        <taxon>Bacillati</taxon>
        <taxon>Actinomycetota</taxon>
        <taxon>Actinomycetes</taxon>
        <taxon>Micromonosporales</taxon>
        <taxon>Micromonosporaceae</taxon>
        <taxon>Actinoplanes</taxon>
    </lineage>
</organism>
<feature type="domain" description="OmpR/PhoB-type" evidence="7">
    <location>
        <begin position="1"/>
        <end position="101"/>
    </location>
</feature>
<dbReference type="Gene3D" id="1.25.40.10">
    <property type="entry name" value="Tetratricopeptide repeat domain"/>
    <property type="match status" value="1"/>
</dbReference>
<dbReference type="PANTHER" id="PTHR35807:SF1">
    <property type="entry name" value="TRANSCRIPTIONAL REGULATOR REDD"/>
    <property type="match status" value="1"/>
</dbReference>
<gene>
    <name evidence="8" type="ORF">QLQ12_26245</name>
</gene>
<dbReference type="SMART" id="SM00862">
    <property type="entry name" value="Trans_reg_C"/>
    <property type="match status" value="1"/>
</dbReference>
<evidence type="ECO:0000256" key="4">
    <source>
        <dbReference type="ARBA" id="ARBA00023163"/>
    </source>
</evidence>
<comment type="caution">
    <text evidence="8">The sequence shown here is derived from an EMBL/GenBank/DDBJ whole genome shotgun (WGS) entry which is preliminary data.</text>
</comment>
<dbReference type="PROSITE" id="PS51755">
    <property type="entry name" value="OMPR_PHOB"/>
    <property type="match status" value="1"/>
</dbReference>
<evidence type="ECO:0000259" key="7">
    <source>
        <dbReference type="PROSITE" id="PS51755"/>
    </source>
</evidence>
<dbReference type="InterPro" id="IPR036388">
    <property type="entry name" value="WH-like_DNA-bd_sf"/>
</dbReference>
<evidence type="ECO:0000256" key="5">
    <source>
        <dbReference type="PROSITE-ProRule" id="PRU01091"/>
    </source>
</evidence>
<keyword evidence="4" id="KW-0804">Transcription</keyword>
<keyword evidence="2" id="KW-0805">Transcription regulation</keyword>
<dbReference type="Pfam" id="PF03704">
    <property type="entry name" value="BTAD"/>
    <property type="match status" value="1"/>
</dbReference>
<dbReference type="PANTHER" id="PTHR35807">
    <property type="entry name" value="TRANSCRIPTIONAL REGULATOR REDD-RELATED"/>
    <property type="match status" value="1"/>
</dbReference>
<evidence type="ECO:0000256" key="2">
    <source>
        <dbReference type="ARBA" id="ARBA00023015"/>
    </source>
</evidence>
<comment type="similarity">
    <text evidence="1">Belongs to the AfsR/DnrI/RedD regulatory family.</text>
</comment>
<evidence type="ECO:0000256" key="3">
    <source>
        <dbReference type="ARBA" id="ARBA00023125"/>
    </source>
</evidence>
<reference evidence="8 9" key="1">
    <citation type="submission" date="2023-05" db="EMBL/GenBank/DDBJ databases">
        <title>Actinoplanes sp. NEAU-A12 genome sequencing.</title>
        <authorList>
            <person name="Wang Z.-S."/>
        </authorList>
    </citation>
    <scope>NUCLEOTIDE SEQUENCE [LARGE SCALE GENOMIC DNA]</scope>
    <source>
        <strain evidence="8 9">NEAU-A12</strain>
    </source>
</reference>
<feature type="DNA-binding region" description="OmpR/PhoB-type" evidence="5">
    <location>
        <begin position="1"/>
        <end position="101"/>
    </location>
</feature>
<keyword evidence="9" id="KW-1185">Reference proteome</keyword>
<dbReference type="Proteomes" id="UP001241758">
    <property type="component" value="Unassembled WGS sequence"/>
</dbReference>
<dbReference type="RefSeq" id="WP_282763138.1">
    <property type="nucleotide sequence ID" value="NZ_JASCTH010000018.1"/>
</dbReference>
<dbReference type="InterPro" id="IPR051677">
    <property type="entry name" value="AfsR-DnrI-RedD_regulator"/>
</dbReference>
<sequence length="263" mass="28347">MTDGSPAVGLRFEILGPVRAYRGAEPVDLGPVKQQAVLAVLLLHAGTPVPISSIIAALWGGDPPENGIDIVQRYVGGLRRALDPERTSLIALTPGGYVLHAGETAVDAALFRAALTQARGEHRIGDPRTASDEVRRALGLWQDEPLAGLTGPVFESARARLNQERAAAAQLLVKPAHPDPSRVEPARPDRTRVEPARPDRTRVEPARPDRTRVEPARPDRTRVEPARPDPTRVAPAHGEPVSSKPAYPEPVDPWAGHELFPPD</sequence>
<evidence type="ECO:0000256" key="6">
    <source>
        <dbReference type="SAM" id="MobiDB-lite"/>
    </source>
</evidence>
<feature type="region of interest" description="Disordered" evidence="6">
    <location>
        <begin position="171"/>
        <end position="263"/>
    </location>
</feature>
<dbReference type="EMBL" id="JASCTH010000018">
    <property type="protein sequence ID" value="MDI6102124.1"/>
    <property type="molecule type" value="Genomic_DNA"/>
</dbReference>
<dbReference type="InterPro" id="IPR016032">
    <property type="entry name" value="Sig_transdc_resp-reg_C-effctor"/>
</dbReference>
<evidence type="ECO:0000256" key="1">
    <source>
        <dbReference type="ARBA" id="ARBA00005820"/>
    </source>
</evidence>
<dbReference type="Pfam" id="PF00486">
    <property type="entry name" value="Trans_reg_C"/>
    <property type="match status" value="1"/>
</dbReference>
<evidence type="ECO:0000313" key="9">
    <source>
        <dbReference type="Proteomes" id="UP001241758"/>
    </source>
</evidence>
<dbReference type="InterPro" id="IPR005158">
    <property type="entry name" value="BTAD"/>
</dbReference>
<protein>
    <submittedName>
        <fullName evidence="8">BTAD domain-containing putative transcriptional regulator</fullName>
    </submittedName>
</protein>
<evidence type="ECO:0000313" key="8">
    <source>
        <dbReference type="EMBL" id="MDI6102124.1"/>
    </source>
</evidence>
<dbReference type="Gene3D" id="1.10.10.10">
    <property type="entry name" value="Winged helix-like DNA-binding domain superfamily/Winged helix DNA-binding domain"/>
    <property type="match status" value="1"/>
</dbReference>
<accession>A0ABT6WQX0</accession>
<keyword evidence="3 5" id="KW-0238">DNA-binding</keyword>
<dbReference type="InterPro" id="IPR001867">
    <property type="entry name" value="OmpR/PhoB-type_DNA-bd"/>
</dbReference>
<name>A0ABT6WQX0_9ACTN</name>